<gene>
    <name evidence="1" type="ORF">ILEXP_LOCUS17617</name>
</gene>
<evidence type="ECO:0000313" key="2">
    <source>
        <dbReference type="Proteomes" id="UP001642360"/>
    </source>
</evidence>
<dbReference type="PANTHER" id="PTHR33070:SF120">
    <property type="entry name" value="EXPRESSED PROTEIN"/>
    <property type="match status" value="1"/>
</dbReference>
<dbReference type="PANTHER" id="PTHR33070">
    <property type="entry name" value="OS06G0725500 PROTEIN"/>
    <property type="match status" value="1"/>
</dbReference>
<comment type="caution">
    <text evidence="1">The sequence shown here is derived from an EMBL/GenBank/DDBJ whole genome shotgun (WGS) entry which is preliminary data.</text>
</comment>
<keyword evidence="2" id="KW-1185">Reference proteome</keyword>
<dbReference type="AlphaFoldDB" id="A0ABC8RX53"/>
<protein>
    <submittedName>
        <fullName evidence="1">Uncharacterized protein</fullName>
    </submittedName>
</protein>
<name>A0ABC8RX53_9AQUA</name>
<dbReference type="Proteomes" id="UP001642360">
    <property type="component" value="Unassembled WGS sequence"/>
</dbReference>
<evidence type="ECO:0000313" key="1">
    <source>
        <dbReference type="EMBL" id="CAK9149564.1"/>
    </source>
</evidence>
<dbReference type="EMBL" id="CAUOFW020001893">
    <property type="protein sequence ID" value="CAK9149564.1"/>
    <property type="molecule type" value="Genomic_DNA"/>
</dbReference>
<proteinExistence type="predicted"/>
<organism evidence="1 2">
    <name type="scientific">Ilex paraguariensis</name>
    <name type="common">yerba mate</name>
    <dbReference type="NCBI Taxonomy" id="185542"/>
    <lineage>
        <taxon>Eukaryota</taxon>
        <taxon>Viridiplantae</taxon>
        <taxon>Streptophyta</taxon>
        <taxon>Embryophyta</taxon>
        <taxon>Tracheophyta</taxon>
        <taxon>Spermatophyta</taxon>
        <taxon>Magnoliopsida</taxon>
        <taxon>eudicotyledons</taxon>
        <taxon>Gunneridae</taxon>
        <taxon>Pentapetalae</taxon>
        <taxon>asterids</taxon>
        <taxon>campanulids</taxon>
        <taxon>Aquifoliales</taxon>
        <taxon>Aquifoliaceae</taxon>
        <taxon>Ilex</taxon>
    </lineage>
</organism>
<reference evidence="1 2" key="1">
    <citation type="submission" date="2024-02" db="EMBL/GenBank/DDBJ databases">
        <authorList>
            <person name="Vignale AGUSTIN F."/>
            <person name="Sosa J E."/>
            <person name="Modenutti C."/>
        </authorList>
    </citation>
    <scope>NUCLEOTIDE SEQUENCE [LARGE SCALE GENOMIC DNA]</scope>
</reference>
<dbReference type="Pfam" id="PF03087">
    <property type="entry name" value="BPS1"/>
    <property type="match status" value="1"/>
</dbReference>
<dbReference type="InterPro" id="IPR004320">
    <property type="entry name" value="BPS1_pln"/>
</dbReference>
<accession>A0ABC8RX53</accession>
<sequence>MAGSSPSLGLQFHVRSISLPSRLHPLSTKLELELNKLKTWQTSVLARAPLIAETIQTGLVGLAELYNCVEELIHSPLTQQALLQHQQGMLLEEAIEGSVGLLDSCGTVRDLVSMMKEHVQDLQSALRRKGGESRIESDISKYISFRKKVIKRDIPESLRALKIIENKVGSSLLDEDQVLKMVMKMLREVSAITISVFRSLLMFLSVPTSKTRLRGWSLISKLMVNIKSSDSEPNLQKMNSEVETVDLALHYLHGNICRSEAKVDVQMVRRRLQTLDDNIQGFEAGLDCLYRRLIQSRVSLLNILAQ</sequence>